<dbReference type="InterPro" id="IPR013780">
    <property type="entry name" value="Glyco_hydro_b"/>
</dbReference>
<dbReference type="PROSITE" id="PS00129">
    <property type="entry name" value="GLYCOSYL_HYDROL_F31_1"/>
    <property type="match status" value="1"/>
</dbReference>
<dbReference type="SUPFAM" id="SSF51445">
    <property type="entry name" value="(Trans)glycosidases"/>
    <property type="match status" value="1"/>
</dbReference>
<comment type="similarity">
    <text evidence="1 5">Belongs to the glycosyl hydrolase 31 family.</text>
</comment>
<dbReference type="InterPro" id="IPR025887">
    <property type="entry name" value="Glyco_hydro_31_N_dom"/>
</dbReference>
<protein>
    <submittedName>
        <fullName evidence="9">GAA</fullName>
        <ecNumber evidence="9">3.2.1.20</ecNumber>
    </submittedName>
</protein>
<dbReference type="SUPFAM" id="SSF51011">
    <property type="entry name" value="Glycosyl hydrolase domain"/>
    <property type="match status" value="1"/>
</dbReference>
<dbReference type="Proteomes" id="UP000597762">
    <property type="component" value="Unassembled WGS sequence"/>
</dbReference>
<reference evidence="9" key="1">
    <citation type="submission" date="2021-01" db="EMBL/GenBank/DDBJ databases">
        <authorList>
            <person name="Li R."/>
            <person name="Bekaert M."/>
        </authorList>
    </citation>
    <scope>NUCLEOTIDE SEQUENCE</scope>
    <source>
        <strain evidence="9">Farmed</strain>
    </source>
</reference>
<evidence type="ECO:0000259" key="8">
    <source>
        <dbReference type="Pfam" id="PF21365"/>
    </source>
</evidence>
<evidence type="ECO:0000256" key="3">
    <source>
        <dbReference type="ARBA" id="ARBA00023180"/>
    </source>
</evidence>
<dbReference type="CDD" id="cd14752">
    <property type="entry name" value="GH31_N"/>
    <property type="match status" value="1"/>
</dbReference>
<dbReference type="InterPro" id="IPR030458">
    <property type="entry name" value="Glyco_hydro_31_AS"/>
</dbReference>
<evidence type="ECO:0000256" key="5">
    <source>
        <dbReference type="RuleBase" id="RU361185"/>
    </source>
</evidence>
<dbReference type="Gene3D" id="2.60.40.1180">
    <property type="entry name" value="Golgi alpha-mannosidase II"/>
    <property type="match status" value="2"/>
</dbReference>
<evidence type="ECO:0000259" key="6">
    <source>
        <dbReference type="Pfam" id="PF01055"/>
    </source>
</evidence>
<keyword evidence="4 5" id="KW-0326">Glycosidase</keyword>
<dbReference type="FunFam" id="2.60.40.1180:FF:000001">
    <property type="entry name" value="Maltase-glucoamylase, intestinal"/>
    <property type="match status" value="1"/>
</dbReference>
<dbReference type="EMBL" id="CAHIKZ030000166">
    <property type="protein sequence ID" value="CAE1156946.1"/>
    <property type="molecule type" value="Genomic_DNA"/>
</dbReference>
<comment type="caution">
    <text evidence="9">The sequence shown here is derived from an EMBL/GenBank/DDBJ whole genome shotgun (WGS) entry which is preliminary data.</text>
</comment>
<dbReference type="PANTHER" id="PTHR22762:SF131">
    <property type="entry name" value="GLYCOSIDE HYDROLASE FAMILY 31 N-TERMINAL DOMAIN-CONTAINING PROTEIN"/>
    <property type="match status" value="1"/>
</dbReference>
<accession>A0A812ATY8</accession>
<dbReference type="InterPro" id="IPR011013">
    <property type="entry name" value="Gal_mutarotase_sf_dom"/>
</dbReference>
<dbReference type="Pfam" id="PF21365">
    <property type="entry name" value="Glyco_hydro_31_3rd"/>
    <property type="match status" value="1"/>
</dbReference>
<dbReference type="OrthoDB" id="5839090at2759"/>
<dbReference type="Pfam" id="PF13802">
    <property type="entry name" value="Gal_mutarotas_2"/>
    <property type="match status" value="1"/>
</dbReference>
<sequence>MLTVINTKLFEKKKTNIRPSPYPGDVLKLQMDVSFETETRLRIKIFDPVKKRFEVPFPVPKVKIQAKNPQYVFQTTPVGQLFHFNVSRIDPVTSKTSTILIRSSGTLVFADQFLQLSYFLPSNFIYGLGEHHGPLLHSTKWSKIPLWNKDHIPKDKLNLYGTHPFYQILEKNGKSHGVFLRNSNAMDIILQPSPAITWRPIGGIFDFYVFLGPTPADVVQQYTDVIGRPFMPPYWSLGFHLCRFGYPTANKTLSIMNRVRAAGIPQDVQWSDIDYAYKRRDFTFDSKKFGDLPGMVQEIHNRGMKYVLIIDPGIYAGPKKKSYIPYSLGMDMGIFINDSSGTKPLFGKVWPGITVFPDFTNPKTTKYWHILISKFHERVKFDGLWLDMNEISNFVTGSIDGCPKHSQLENPPYVPGIHGKVLRFATICTSAKQYLSTQYNLHNLYGLTETMVSYKVLAKIWNKRPFLISRSTFSGSGHYGGHWTGDNRAIATDMKASIADMINFNIFGIPMIGADICGFHLNTSRVLCQRWYQLGAFYPFSRSHNSLHLKDQDPAAFGKAFAESTRKAYLTRYSLLPYLYTLFYRSHVNGSTVVRPLFYEFPLDKKTYALDTQFLWGPALMFSPVLVPNELSVTAYFPRDIWYNFYTGKTVPSTSGYHVLEAPLDVINIHLRGGYILPLQDPELTTFRSRKNSFTLLVALNIKSKARGEIYWDDGDSLDSVTNNKNNLISFHAEKDFVKNEVIHKNYLLEPMILSNVTVFGLQAKPKVVFFNRHPVFFSYKNETKVLYVTKLKANLLDPFQLTWSLG</sequence>
<feature type="domain" description="Glycoside hydrolase family 31 TIM barrel" evidence="6">
    <location>
        <begin position="229"/>
        <end position="582"/>
    </location>
</feature>
<dbReference type="CDD" id="cd06602">
    <property type="entry name" value="GH31_MGAM_SI_GAA"/>
    <property type="match status" value="1"/>
</dbReference>
<evidence type="ECO:0000256" key="2">
    <source>
        <dbReference type="ARBA" id="ARBA00022801"/>
    </source>
</evidence>
<dbReference type="SUPFAM" id="SSF74650">
    <property type="entry name" value="Galactose mutarotase-like"/>
    <property type="match status" value="1"/>
</dbReference>
<gene>
    <name evidence="9" type="ORF">SPHA_4993</name>
</gene>
<dbReference type="PANTHER" id="PTHR22762">
    <property type="entry name" value="ALPHA-GLUCOSIDASE"/>
    <property type="match status" value="1"/>
</dbReference>
<dbReference type="EC" id="3.2.1.20" evidence="9"/>
<keyword evidence="10" id="KW-1185">Reference proteome</keyword>
<dbReference type="InterPro" id="IPR000322">
    <property type="entry name" value="Glyco_hydro_31_TIM"/>
</dbReference>
<dbReference type="InterPro" id="IPR017853">
    <property type="entry name" value="GH"/>
</dbReference>
<dbReference type="GO" id="GO:0004558">
    <property type="term" value="F:alpha-1,4-glucosidase activity"/>
    <property type="evidence" value="ECO:0007669"/>
    <property type="project" value="UniProtKB-EC"/>
</dbReference>
<dbReference type="Pfam" id="PF01055">
    <property type="entry name" value="Glyco_hydro_31_2nd"/>
    <property type="match status" value="1"/>
</dbReference>
<evidence type="ECO:0000259" key="7">
    <source>
        <dbReference type="Pfam" id="PF13802"/>
    </source>
</evidence>
<name>A0A812ATY8_ACAPH</name>
<organism evidence="9 10">
    <name type="scientific">Acanthosepion pharaonis</name>
    <name type="common">Pharaoh cuttlefish</name>
    <name type="synonym">Sepia pharaonis</name>
    <dbReference type="NCBI Taxonomy" id="158019"/>
    <lineage>
        <taxon>Eukaryota</taxon>
        <taxon>Metazoa</taxon>
        <taxon>Spiralia</taxon>
        <taxon>Lophotrochozoa</taxon>
        <taxon>Mollusca</taxon>
        <taxon>Cephalopoda</taxon>
        <taxon>Coleoidea</taxon>
        <taxon>Decapodiformes</taxon>
        <taxon>Sepiida</taxon>
        <taxon>Sepiina</taxon>
        <taxon>Sepiidae</taxon>
        <taxon>Acanthosepion</taxon>
    </lineage>
</organism>
<evidence type="ECO:0000313" key="9">
    <source>
        <dbReference type="EMBL" id="CAE1156946.1"/>
    </source>
</evidence>
<feature type="domain" description="Glycosyl hydrolase family 31 C-terminal" evidence="8">
    <location>
        <begin position="590"/>
        <end position="677"/>
    </location>
</feature>
<evidence type="ECO:0000313" key="10">
    <source>
        <dbReference type="Proteomes" id="UP000597762"/>
    </source>
</evidence>
<keyword evidence="2 5" id="KW-0378">Hydrolase</keyword>
<evidence type="ECO:0000256" key="1">
    <source>
        <dbReference type="ARBA" id="ARBA00007806"/>
    </source>
</evidence>
<dbReference type="AlphaFoldDB" id="A0A812ATY8"/>
<dbReference type="GO" id="GO:0030246">
    <property type="term" value="F:carbohydrate binding"/>
    <property type="evidence" value="ECO:0007669"/>
    <property type="project" value="InterPro"/>
</dbReference>
<feature type="domain" description="Glycoside hydrolase family 31 N-terminal" evidence="7">
    <location>
        <begin position="32"/>
        <end position="186"/>
    </location>
</feature>
<evidence type="ECO:0000256" key="4">
    <source>
        <dbReference type="ARBA" id="ARBA00023295"/>
    </source>
</evidence>
<dbReference type="GO" id="GO:0005975">
    <property type="term" value="P:carbohydrate metabolic process"/>
    <property type="evidence" value="ECO:0007669"/>
    <property type="project" value="InterPro"/>
</dbReference>
<dbReference type="InterPro" id="IPR048395">
    <property type="entry name" value="Glyco_hydro_31_C"/>
</dbReference>
<dbReference type="Gene3D" id="2.60.40.1760">
    <property type="entry name" value="glycosyl hydrolase (family 31)"/>
    <property type="match status" value="1"/>
</dbReference>
<keyword evidence="3" id="KW-0325">Glycoprotein</keyword>
<dbReference type="Gene3D" id="3.20.20.80">
    <property type="entry name" value="Glycosidases"/>
    <property type="match status" value="1"/>
</dbReference>
<proteinExistence type="inferred from homology"/>